<dbReference type="Proteomes" id="UP001445732">
    <property type="component" value="Unassembled WGS sequence"/>
</dbReference>
<dbReference type="InterPro" id="IPR000182">
    <property type="entry name" value="GNAT_dom"/>
</dbReference>
<keyword evidence="1" id="KW-0808">Transferase</keyword>
<gene>
    <name evidence="4" type="ORF">ABN401_14590</name>
</gene>
<feature type="domain" description="N-acetyltransferase" evidence="3">
    <location>
        <begin position="1"/>
        <end position="155"/>
    </location>
</feature>
<dbReference type="Gene3D" id="3.40.630.30">
    <property type="match status" value="1"/>
</dbReference>
<evidence type="ECO:0000259" key="3">
    <source>
        <dbReference type="PROSITE" id="PS51186"/>
    </source>
</evidence>
<proteinExistence type="predicted"/>
<keyword evidence="2" id="KW-0012">Acyltransferase</keyword>
<evidence type="ECO:0000256" key="2">
    <source>
        <dbReference type="ARBA" id="ARBA00023315"/>
    </source>
</evidence>
<dbReference type="RefSeq" id="WP_349685598.1">
    <property type="nucleotide sequence ID" value="NZ_JBEGDD010000014.1"/>
</dbReference>
<dbReference type="PANTHER" id="PTHR43877">
    <property type="entry name" value="AMINOALKYLPHOSPHONATE N-ACETYLTRANSFERASE-RELATED-RELATED"/>
    <property type="match status" value="1"/>
</dbReference>
<dbReference type="Pfam" id="PF00583">
    <property type="entry name" value="Acetyltransf_1"/>
    <property type="match status" value="1"/>
</dbReference>
<evidence type="ECO:0000313" key="4">
    <source>
        <dbReference type="EMBL" id="MEQ7156447.1"/>
    </source>
</evidence>
<dbReference type="InterPro" id="IPR016181">
    <property type="entry name" value="Acyl_CoA_acyltransferase"/>
</dbReference>
<evidence type="ECO:0000313" key="5">
    <source>
        <dbReference type="Proteomes" id="UP001445732"/>
    </source>
</evidence>
<comment type="caution">
    <text evidence="4">The sequence shown here is derived from an EMBL/GenBank/DDBJ whole genome shotgun (WGS) entry which is preliminary data.</text>
</comment>
<accession>A0ABV1NS72</accession>
<name>A0ABV1NS72_9CAUL</name>
<dbReference type="CDD" id="cd04301">
    <property type="entry name" value="NAT_SF"/>
    <property type="match status" value="1"/>
</dbReference>
<dbReference type="InterPro" id="IPR050832">
    <property type="entry name" value="Bact_Acetyltransf"/>
</dbReference>
<sequence>MRSAKTSDLEALIDLNAVVQSLHATLEPAQFLTQADRDGVAALFSATLEKEPDAILVAEIDGALVGYVWLEVQERPATLFSPPRTRAYVHHLAVHEGARRLGAGSALMRAAESESRARGVRRMVLDAWATNEGAQHFFQAEGFVPFNIVLEKALE</sequence>
<evidence type="ECO:0000256" key="1">
    <source>
        <dbReference type="ARBA" id="ARBA00022679"/>
    </source>
</evidence>
<dbReference type="SUPFAM" id="SSF55729">
    <property type="entry name" value="Acyl-CoA N-acyltransferases (Nat)"/>
    <property type="match status" value="1"/>
</dbReference>
<reference evidence="4 5" key="1">
    <citation type="submission" date="2024-06" db="EMBL/GenBank/DDBJ databases">
        <title>Brevundimonas sp. C11.</title>
        <authorList>
            <person name="Maltman C."/>
        </authorList>
    </citation>
    <scope>NUCLEOTIDE SEQUENCE [LARGE SCALE GENOMIC DNA]</scope>
    <source>
        <strain evidence="4 5">C11</strain>
    </source>
</reference>
<dbReference type="EMBL" id="JBEGDD010000014">
    <property type="protein sequence ID" value="MEQ7156447.1"/>
    <property type="molecule type" value="Genomic_DNA"/>
</dbReference>
<organism evidence="4 5">
    <name type="scientific">Brevundimonas aurifodinae</name>
    <dbReference type="NCBI Taxonomy" id="1508312"/>
    <lineage>
        <taxon>Bacteria</taxon>
        <taxon>Pseudomonadati</taxon>
        <taxon>Pseudomonadota</taxon>
        <taxon>Alphaproteobacteria</taxon>
        <taxon>Caulobacterales</taxon>
        <taxon>Caulobacteraceae</taxon>
        <taxon>Brevundimonas</taxon>
    </lineage>
</organism>
<keyword evidence="5" id="KW-1185">Reference proteome</keyword>
<protein>
    <submittedName>
        <fullName evidence="4">GNAT family N-acetyltransferase</fullName>
    </submittedName>
</protein>
<dbReference type="PROSITE" id="PS51186">
    <property type="entry name" value="GNAT"/>
    <property type="match status" value="1"/>
</dbReference>